<gene>
    <name evidence="1" type="ORF">CDQ84_19410</name>
</gene>
<accession>A0A2K2EYS7</accession>
<dbReference type="RefSeq" id="WP_103083356.1">
    <property type="nucleotide sequence ID" value="NZ_CP021850.1"/>
</dbReference>
<proteinExistence type="predicted"/>
<dbReference type="AlphaFoldDB" id="A0A2K2EYS7"/>
<sequence>MHEIKDLDTLEISKVLLETYKCIHGFGFNGHFISLMPTKHYYYYLAYKHRNSLDEHRLFKSVCIVK</sequence>
<dbReference type="KEGG" id="cthd:CDO33_17495"/>
<protein>
    <submittedName>
        <fullName evidence="1">Uncharacterized protein</fullName>
    </submittedName>
</protein>
<dbReference type="Proteomes" id="UP000236151">
    <property type="component" value="Unassembled WGS sequence"/>
</dbReference>
<comment type="caution">
    <text evidence="1">The sequence shown here is derived from an EMBL/GenBank/DDBJ whole genome shotgun (WGS) entry which is preliminary data.</text>
</comment>
<name>A0A2K2EYS7_9CLOT</name>
<dbReference type="EMBL" id="NIOJ01000174">
    <property type="protein sequence ID" value="PNT91693.1"/>
    <property type="molecule type" value="Genomic_DNA"/>
</dbReference>
<organism evidence="1 2">
    <name type="scientific">Clostridium thermosuccinogenes</name>
    <dbReference type="NCBI Taxonomy" id="84032"/>
    <lineage>
        <taxon>Bacteria</taxon>
        <taxon>Bacillati</taxon>
        <taxon>Bacillota</taxon>
        <taxon>Clostridia</taxon>
        <taxon>Eubacteriales</taxon>
        <taxon>Clostridiaceae</taxon>
        <taxon>Clostridium</taxon>
    </lineage>
</organism>
<keyword evidence="2" id="KW-1185">Reference proteome</keyword>
<evidence type="ECO:0000313" key="1">
    <source>
        <dbReference type="EMBL" id="PNT91693.1"/>
    </source>
</evidence>
<evidence type="ECO:0000313" key="2">
    <source>
        <dbReference type="Proteomes" id="UP000236151"/>
    </source>
</evidence>
<dbReference type="OrthoDB" id="2111632at2"/>
<reference evidence="1 2" key="1">
    <citation type="submission" date="2017-06" db="EMBL/GenBank/DDBJ databases">
        <title>Investigating the central metabolism of Clostridium thermosuccinogenes.</title>
        <authorList>
            <person name="Koendjbiharie J.G."/>
            <person name="van Kranenburg R."/>
        </authorList>
    </citation>
    <scope>NUCLEOTIDE SEQUENCE [LARGE SCALE GENOMIC DNA]</scope>
    <source>
        <strain evidence="1 2">DSM 5806</strain>
    </source>
</reference>